<protein>
    <submittedName>
        <fullName evidence="1">Uncharacterized protein</fullName>
    </submittedName>
</protein>
<proteinExistence type="predicted"/>
<dbReference type="EMBL" id="CP059735">
    <property type="protein sequence ID" value="WDE00346.1"/>
    <property type="molecule type" value="Genomic_DNA"/>
</dbReference>
<evidence type="ECO:0000313" key="1">
    <source>
        <dbReference type="EMBL" id="WDE00346.1"/>
    </source>
</evidence>
<organism evidence="1 2">
    <name type="scientific">Thalassomonas actiniarum</name>
    <dbReference type="NCBI Taxonomy" id="485447"/>
    <lineage>
        <taxon>Bacteria</taxon>
        <taxon>Pseudomonadati</taxon>
        <taxon>Pseudomonadota</taxon>
        <taxon>Gammaproteobacteria</taxon>
        <taxon>Alteromonadales</taxon>
        <taxon>Colwelliaceae</taxon>
        <taxon>Thalassomonas</taxon>
    </lineage>
</organism>
<sequence>MEKVLKLIKDDNAIWTSRGHGLIPCPFDISPAEYIKYAEEDAQESTTRGCVNAFSNAKRAMDAQIDLLLIAFVLDKLATRKNWNIPKKLDTLNKLGIVAPRILAKFNKFRNLVEHDFVKPEHDKVEDFIDVVLLFIESTKLHLVDFLEDAQIAVEGKFDYWLDVKINRNDEIVHINYNQVNIELKPTDEYYIEFMKHYVSVAYRHG</sequence>
<accession>A0AAF0C4S8</accession>
<keyword evidence="2" id="KW-1185">Reference proteome</keyword>
<gene>
    <name evidence="1" type="ORF">SG35_006810</name>
</gene>
<dbReference type="KEGG" id="tact:SG35_006810"/>
<reference evidence="1 2" key="2">
    <citation type="journal article" date="2022" name="Mar. Drugs">
        <title>Bioassay-Guided Fractionation Leads to the Detection of Cholic Acid Generated by the Rare Thalassomonas sp.</title>
        <authorList>
            <person name="Pheiffer F."/>
            <person name="Schneider Y.K."/>
            <person name="Hansen E.H."/>
            <person name="Andersen J.H."/>
            <person name="Isaksson J."/>
            <person name="Busche T."/>
            <person name="R C."/>
            <person name="Kalinowski J."/>
            <person name="Zyl L.V."/>
            <person name="Trindade M."/>
        </authorList>
    </citation>
    <scope>NUCLEOTIDE SEQUENCE [LARGE SCALE GENOMIC DNA]</scope>
    <source>
        <strain evidence="1 2">A5K-106</strain>
    </source>
</reference>
<reference evidence="1 2" key="1">
    <citation type="journal article" date="2015" name="Genome Announc.">
        <title>Draft Genome Sequences of Marine Isolates of Thalassomonas viridans and Thalassomonas actiniarum.</title>
        <authorList>
            <person name="Olonade I."/>
            <person name="van Zyl L.J."/>
            <person name="Trindade M."/>
        </authorList>
    </citation>
    <scope>NUCLEOTIDE SEQUENCE [LARGE SCALE GENOMIC DNA]</scope>
    <source>
        <strain evidence="1 2">A5K-106</strain>
    </source>
</reference>
<evidence type="ECO:0000313" key="2">
    <source>
        <dbReference type="Proteomes" id="UP000032568"/>
    </source>
</evidence>
<dbReference type="Proteomes" id="UP000032568">
    <property type="component" value="Chromosome"/>
</dbReference>
<name>A0AAF0C4S8_9GAMM</name>
<dbReference type="RefSeq" id="WP_053043430.1">
    <property type="nucleotide sequence ID" value="NZ_CP059735.1"/>
</dbReference>
<dbReference type="AlphaFoldDB" id="A0AAF0C4S8"/>